<dbReference type="STRING" id="225848.Sps_00315"/>
<feature type="domain" description="Type III secretion system flagellar brake protein YcgR PilZN" evidence="4">
    <location>
        <begin position="18"/>
        <end position="107"/>
    </location>
</feature>
<dbReference type="SUPFAM" id="SSF141371">
    <property type="entry name" value="PilZ domain-like"/>
    <property type="match status" value="1"/>
</dbReference>
<dbReference type="OrthoDB" id="5761885at2"/>
<dbReference type="Proteomes" id="UP000189545">
    <property type="component" value="Chromosome"/>
</dbReference>
<dbReference type="Pfam" id="PF12945">
    <property type="entry name" value="PilZNR"/>
    <property type="match status" value="1"/>
</dbReference>
<proteinExistence type="predicted"/>
<evidence type="ECO:0000256" key="1">
    <source>
        <dbReference type="ARBA" id="ARBA00022636"/>
    </source>
</evidence>
<evidence type="ECO:0000313" key="5">
    <source>
        <dbReference type="EMBL" id="AQS35535.1"/>
    </source>
</evidence>
<accession>A0A1S6HJ35</accession>
<dbReference type="Gene3D" id="2.30.110.10">
    <property type="entry name" value="Electron Transport, Fmn-binding Protein, Chain A"/>
    <property type="match status" value="1"/>
</dbReference>
<dbReference type="AlphaFoldDB" id="A0A1S6HJ35"/>
<dbReference type="Gene3D" id="2.40.10.220">
    <property type="entry name" value="predicted glycosyltransferase like domains"/>
    <property type="match status" value="1"/>
</dbReference>
<dbReference type="KEGG" id="spsw:Sps_00315"/>
<protein>
    <submittedName>
        <fullName evidence="5">PilZ domain-containing protein</fullName>
    </submittedName>
</protein>
<dbReference type="GO" id="GO:0000166">
    <property type="term" value="F:nucleotide binding"/>
    <property type="evidence" value="ECO:0007669"/>
    <property type="project" value="UniProtKB-KW"/>
</dbReference>
<dbReference type="EMBL" id="CP014782">
    <property type="protein sequence ID" value="AQS35535.1"/>
    <property type="molecule type" value="Genomic_DNA"/>
</dbReference>
<evidence type="ECO:0000259" key="4">
    <source>
        <dbReference type="Pfam" id="PF12945"/>
    </source>
</evidence>
<evidence type="ECO:0000313" key="6">
    <source>
        <dbReference type="Proteomes" id="UP000189545"/>
    </source>
</evidence>
<name>A0A1S6HJ35_9GAMM</name>
<gene>
    <name evidence="5" type="ORF">Sps_00315</name>
</gene>
<evidence type="ECO:0000256" key="3">
    <source>
        <dbReference type="ARBA" id="ARBA00023143"/>
    </source>
</evidence>
<dbReference type="InterPro" id="IPR012349">
    <property type="entry name" value="Split_barrel_FMN-bd"/>
</dbReference>
<dbReference type="InterPro" id="IPR009926">
    <property type="entry name" value="T3SS_YcgR_PilZN"/>
</dbReference>
<sequence length="237" mass="26400">MPQSQAYEFSYLDNIACNTEVNIQILTPTQPIRLRTRLVGVDPHVSIILALGSDKHWQQASDFIAQDQGVIIRIVKTDEPDANVIAFKTCIQKLINSSGRWLLVDYPKEIQKVALRQHSRIPINVESSLRAAPSEASENSTEAKPLAHGNLSDISIKGGAFVCKTNDTIEKEGNYLLQVKIMPDMETLSMPVTVKNAIGIEHDKAQLQYGFIINSPQSEAEIFVQKVILNHLLQQSE</sequence>
<reference evidence="5 6" key="1">
    <citation type="submission" date="2016-03" db="EMBL/GenBank/DDBJ databases">
        <title>Complete genome sequence of Shewanella psychrophila WP2, a deep sea bacterium isolated from west Pacific sediment.</title>
        <authorList>
            <person name="Xu G."/>
            <person name="Jian H."/>
        </authorList>
    </citation>
    <scope>NUCLEOTIDE SEQUENCE [LARGE SCALE GENOMIC DNA]</scope>
    <source>
        <strain evidence="5 6">WP2</strain>
    </source>
</reference>
<dbReference type="RefSeq" id="WP_077750883.1">
    <property type="nucleotide sequence ID" value="NZ_CP014782.1"/>
</dbReference>
<keyword evidence="2" id="KW-0547">Nucleotide-binding</keyword>
<keyword evidence="1" id="KW-0973">c-di-GMP</keyword>
<evidence type="ECO:0000256" key="2">
    <source>
        <dbReference type="ARBA" id="ARBA00022741"/>
    </source>
</evidence>
<organism evidence="5 6">
    <name type="scientific">Shewanella psychrophila</name>
    <dbReference type="NCBI Taxonomy" id="225848"/>
    <lineage>
        <taxon>Bacteria</taxon>
        <taxon>Pseudomonadati</taxon>
        <taxon>Pseudomonadota</taxon>
        <taxon>Gammaproteobacteria</taxon>
        <taxon>Alteromonadales</taxon>
        <taxon>Shewanellaceae</taxon>
        <taxon>Shewanella</taxon>
    </lineage>
</organism>
<keyword evidence="3" id="KW-0975">Bacterial flagellum</keyword>
<keyword evidence="6" id="KW-1185">Reference proteome</keyword>